<evidence type="ECO:0000259" key="9">
    <source>
        <dbReference type="Pfam" id="PF03561"/>
    </source>
</evidence>
<evidence type="ECO:0000256" key="3">
    <source>
        <dbReference type="ARBA" id="ARBA00022631"/>
    </source>
</evidence>
<dbReference type="GO" id="GO:0004848">
    <property type="term" value="F:ureidoglycolate hydrolase activity"/>
    <property type="evidence" value="ECO:0007669"/>
    <property type="project" value="InterPro"/>
</dbReference>
<evidence type="ECO:0000256" key="6">
    <source>
        <dbReference type="ARBA" id="ARBA00047684"/>
    </source>
</evidence>
<feature type="coiled-coil region" evidence="7">
    <location>
        <begin position="836"/>
        <end position="870"/>
    </location>
</feature>
<keyword evidence="5" id="KW-0456">Lyase</keyword>
<evidence type="ECO:0000256" key="7">
    <source>
        <dbReference type="SAM" id="Coils"/>
    </source>
</evidence>
<dbReference type="Gene3D" id="2.60.120.480">
    <property type="entry name" value="Ureidoglycolate hydrolase"/>
    <property type="match status" value="1"/>
</dbReference>
<dbReference type="NCBIfam" id="TIGR02961">
    <property type="entry name" value="allantoicase"/>
    <property type="match status" value="1"/>
</dbReference>
<feature type="domain" description="Allantoicase" evidence="9">
    <location>
        <begin position="5"/>
        <end position="133"/>
    </location>
</feature>
<dbReference type="PANTHER" id="PTHR12045:SF3">
    <property type="entry name" value="INACTIVE ALLANTOICASE-RELATED"/>
    <property type="match status" value="1"/>
</dbReference>
<dbReference type="GO" id="GO:0006144">
    <property type="term" value="P:purine nucleobase metabolic process"/>
    <property type="evidence" value="ECO:0007669"/>
    <property type="project" value="UniProtKB-KW"/>
</dbReference>
<accession>A0A8H5HBS9</accession>
<dbReference type="InterPro" id="IPR011051">
    <property type="entry name" value="RmlC_Cupin_sf"/>
</dbReference>
<dbReference type="InterPro" id="IPR058643">
    <property type="entry name" value="BRE1-like_CC"/>
</dbReference>
<dbReference type="Pfam" id="PF03561">
    <property type="entry name" value="Allantoicase"/>
    <property type="match status" value="2"/>
</dbReference>
<dbReference type="InterPro" id="IPR008979">
    <property type="entry name" value="Galactose-bd-like_sf"/>
</dbReference>
<dbReference type="Proteomes" id="UP000565441">
    <property type="component" value="Unassembled WGS sequence"/>
</dbReference>
<dbReference type="Pfam" id="PF26095">
    <property type="entry name" value="CC_Bre1"/>
    <property type="match status" value="1"/>
</dbReference>
<evidence type="ECO:0000259" key="10">
    <source>
        <dbReference type="Pfam" id="PF26095"/>
    </source>
</evidence>
<dbReference type="GO" id="GO:0004037">
    <property type="term" value="F:allantoicase activity"/>
    <property type="evidence" value="ECO:0007669"/>
    <property type="project" value="InterPro"/>
</dbReference>
<sequence>MRHPAPSMKGQFGSNGALYSGWETRRHNPAHDWCIIRLGTTGTITGFDVDTSHFNGKSGNEAPQVSIEVLHGSPSEKPQANDPRQWAEVLSKVDIGPNSRQLFTIAESQALNYVKLNMYPDGGIARFRVYGHVSPVIPSDASEIFDLAHVFAGGRVDSTSDQHFGVGANLILPGRGKNMGGGWETKRSRGKGHKDWVIIKLGVAGFLEHVDIDTAHFKGNFPESCEIYGLYSDTNINWKTHQDRAEDWTLILSRTKLGPHRQHYLQLENVEGKAFTHVKLTIYPDGGLQRIRIMGRRTDSALASASDCGVSPSTLGASTPPVVEAVAPSSTVAKAIPVLPLTPEAFAPFGKVIQAYGDLTAAPKGTRITPANAGSATKFHKLSQLESSYPLDAGATSGISVYRCQPCQDVTSEGLLELKVLERHPFTNQAFIPMGQGSGEGVKDPGLNYLVVVAQNGADDRPDIQTLRAFVASTAQGIVYDTAIWREWRISILDTMIDIFLSTEDQPMTVLGKAIDFACVETQIGDGSAADCEILELNGAEVVKLRLPKAKRPFSEDEDATATKKRVLTGPNGSPRVNGQVEEQDEPAEGDNLEVNALIFTCGGVLNEKPQLFRKEAIFRRMKHYSREHERSQSRIAELERRKLTCEAGLAAMAACWNQLVKTIRLLVKTEDLPEVADAPEANTDMFDFTVHIRDNNKLDYAKTLEQNMNATQTLVTKLVKAGGDPQAHVFGDNTLTECQKATTECISLQSQIDLIRARLRDTMQQKDEYHDRLLTAENRLARIQSQTVSAIQTREVEKRPESTEEVIEEPQRKPSSPAGSKSPAHPNGICDPTELDALRDQVTARETRIMELEREAALIRDEKALLETDLRLLSYDKITENPHYKTLLDHTGALQVVLNESRAQTSRLSEDLNLLRSSRKEWEDGVISTANQANQELKTMLAKRDSENSRLREQRDQQAAELNERKQQDSVKVASLRELKALAESRSERISALESEVGRCKAQLAAHASHKELMMFFMNGNTEEAAYFESLRDRLASAEKRAAALEESLSKHQADHPDVAKHMKAEADALQKLAEVQAELERYKAVYENPSFLPSDMSTLPEQLRQKEEELQRLRLMDIQHTQAIFHEACADSLLQAETSLYAEIDKLSAAWESLDRQVKDKVFDLSGLEAQVKKAASDKAKSDNKFYAAMRDKDAVEAERSKLSRDVEKQNKVVERLVDTEKNLAAQLVNYTTVLIILACLKPPKSTLEKELSTLRIANYTYKERMEILAEEVNHLKSRFDAEKQHIQLARAAFQDLEKWNAGKRVELRKIEDGLIRTKKELELRKQRETSATHGDHDETELMSATHHPASELFDRVLQRLLKCSTCRTNFRNTVITKCMHKCLFVVLFTPLEQNYEIIGF</sequence>
<gene>
    <name evidence="11" type="ORF">D9615_004567</name>
</gene>
<comment type="similarity">
    <text evidence="1">Belongs to the allantoicase family.</text>
</comment>
<keyword evidence="7" id="KW-0175">Coiled coil</keyword>
<dbReference type="InterPro" id="IPR005164">
    <property type="entry name" value="Allantoicase"/>
</dbReference>
<evidence type="ECO:0000256" key="2">
    <source>
        <dbReference type="ARBA" id="ARBA00011738"/>
    </source>
</evidence>
<dbReference type="PANTHER" id="PTHR12045">
    <property type="entry name" value="ALLANTOICASE"/>
    <property type="match status" value="1"/>
</dbReference>
<dbReference type="SUPFAM" id="SSF51182">
    <property type="entry name" value="RmlC-like cupins"/>
    <property type="match status" value="1"/>
</dbReference>
<comment type="subunit">
    <text evidence="2">Homodimer.</text>
</comment>
<reference evidence="11 12" key="1">
    <citation type="journal article" date="2020" name="ISME J.">
        <title>Uncovering the hidden diversity of litter-decomposition mechanisms in mushroom-forming fungi.</title>
        <authorList>
            <person name="Floudas D."/>
            <person name="Bentzer J."/>
            <person name="Ahren D."/>
            <person name="Johansson T."/>
            <person name="Persson P."/>
            <person name="Tunlid A."/>
        </authorList>
    </citation>
    <scope>NUCLEOTIDE SEQUENCE [LARGE SCALE GENOMIC DNA]</scope>
    <source>
        <strain evidence="11 12">CBS 661.87</strain>
    </source>
</reference>
<comment type="caution">
    <text evidence="11">The sequence shown here is derived from an EMBL/GenBank/DDBJ whole genome shotgun (WGS) entry which is preliminary data.</text>
</comment>
<feature type="domain" description="BRE1-like coiled-coil containing" evidence="10">
    <location>
        <begin position="638"/>
        <end position="783"/>
    </location>
</feature>
<keyword evidence="12" id="KW-1185">Reference proteome</keyword>
<protein>
    <recommendedName>
        <fullName evidence="13">Allantoicase</fullName>
    </recommendedName>
</protein>
<dbReference type="InterPro" id="IPR024060">
    <property type="entry name" value="Ureidoglycolate_lyase_dom_sf"/>
</dbReference>
<dbReference type="FunFam" id="2.60.120.260:FF:000059">
    <property type="entry name" value="Probable allantoicase"/>
    <property type="match status" value="1"/>
</dbReference>
<evidence type="ECO:0000313" key="12">
    <source>
        <dbReference type="Proteomes" id="UP000565441"/>
    </source>
</evidence>
<dbReference type="CDD" id="cd20298">
    <property type="entry name" value="cupin_UAH"/>
    <property type="match status" value="1"/>
</dbReference>
<dbReference type="GO" id="GO:0000256">
    <property type="term" value="P:allantoin catabolic process"/>
    <property type="evidence" value="ECO:0007669"/>
    <property type="project" value="InterPro"/>
</dbReference>
<dbReference type="Gene3D" id="2.60.120.260">
    <property type="entry name" value="Galactose-binding domain-like"/>
    <property type="match status" value="2"/>
</dbReference>
<organism evidence="11 12">
    <name type="scientific">Tricholomella constricta</name>
    <dbReference type="NCBI Taxonomy" id="117010"/>
    <lineage>
        <taxon>Eukaryota</taxon>
        <taxon>Fungi</taxon>
        <taxon>Dikarya</taxon>
        <taxon>Basidiomycota</taxon>
        <taxon>Agaricomycotina</taxon>
        <taxon>Agaricomycetes</taxon>
        <taxon>Agaricomycetidae</taxon>
        <taxon>Agaricales</taxon>
        <taxon>Tricholomatineae</taxon>
        <taxon>Lyophyllaceae</taxon>
        <taxon>Tricholomella</taxon>
    </lineage>
</organism>
<evidence type="ECO:0000313" key="11">
    <source>
        <dbReference type="EMBL" id="KAF5380344.1"/>
    </source>
</evidence>
<dbReference type="Pfam" id="PF08647">
    <property type="entry name" value="BRE1"/>
    <property type="match status" value="1"/>
</dbReference>
<dbReference type="EMBL" id="JAACJP010000013">
    <property type="protein sequence ID" value="KAF5380344.1"/>
    <property type="molecule type" value="Genomic_DNA"/>
</dbReference>
<keyword evidence="4" id="KW-0378">Hydrolase</keyword>
<dbReference type="Pfam" id="PF04115">
    <property type="entry name" value="Ureidogly_lyase"/>
    <property type="match status" value="1"/>
</dbReference>
<dbReference type="SUPFAM" id="SSF49785">
    <property type="entry name" value="Galactose-binding domain-like"/>
    <property type="match status" value="2"/>
</dbReference>
<feature type="domain" description="Allantoicase" evidence="9">
    <location>
        <begin position="153"/>
        <end position="297"/>
    </location>
</feature>
<feature type="region of interest" description="Disordered" evidence="8">
    <location>
        <begin position="944"/>
        <end position="970"/>
    </location>
</feature>
<evidence type="ECO:0000256" key="5">
    <source>
        <dbReference type="ARBA" id="ARBA00023239"/>
    </source>
</evidence>
<dbReference type="InterPro" id="IPR047233">
    <property type="entry name" value="UAH_cupin"/>
</dbReference>
<feature type="coiled-coil region" evidence="7">
    <location>
        <begin position="1029"/>
        <end position="1087"/>
    </location>
</feature>
<dbReference type="InterPro" id="IPR007247">
    <property type="entry name" value="Ureidogly_lyase"/>
</dbReference>
<feature type="region of interest" description="Disordered" evidence="8">
    <location>
        <begin position="554"/>
        <end position="588"/>
    </location>
</feature>
<feature type="region of interest" description="Disordered" evidence="8">
    <location>
        <begin position="790"/>
        <end position="834"/>
    </location>
</feature>
<dbReference type="GO" id="GO:0050385">
    <property type="term" value="F:ureidoglycolate lyase activity"/>
    <property type="evidence" value="ECO:0007669"/>
    <property type="project" value="UniProtKB-EC"/>
</dbReference>
<keyword evidence="3" id="KW-0659">Purine metabolism</keyword>
<evidence type="ECO:0000256" key="1">
    <source>
        <dbReference type="ARBA" id="ARBA00009242"/>
    </source>
</evidence>
<feature type="compositionally biased region" description="Low complexity" evidence="8">
    <location>
        <begin position="814"/>
        <end position="827"/>
    </location>
</feature>
<name>A0A8H5HBS9_9AGAR</name>
<evidence type="ECO:0000256" key="4">
    <source>
        <dbReference type="ARBA" id="ARBA00022801"/>
    </source>
</evidence>
<dbReference type="InterPro" id="IPR015908">
    <property type="entry name" value="Allantoicase_dom"/>
</dbReference>
<evidence type="ECO:0000256" key="8">
    <source>
        <dbReference type="SAM" id="MobiDB-lite"/>
    </source>
</evidence>
<evidence type="ECO:0008006" key="13">
    <source>
        <dbReference type="Google" id="ProtNLM"/>
    </source>
</evidence>
<dbReference type="OrthoDB" id="10266039at2759"/>
<feature type="coiled-coil region" evidence="7">
    <location>
        <begin position="760"/>
        <end position="787"/>
    </location>
</feature>
<comment type="catalytic activity">
    <reaction evidence="6">
        <text>(S)-ureidoglycolate = urea + glyoxylate</text>
        <dbReference type="Rhea" id="RHEA:11304"/>
        <dbReference type="ChEBI" id="CHEBI:16199"/>
        <dbReference type="ChEBI" id="CHEBI:36655"/>
        <dbReference type="ChEBI" id="CHEBI:57296"/>
        <dbReference type="EC" id="4.3.2.3"/>
    </reaction>
</comment>
<proteinExistence type="inferred from homology"/>